<evidence type="ECO:0000256" key="1">
    <source>
        <dbReference type="ARBA" id="ARBA00022714"/>
    </source>
</evidence>
<protein>
    <submittedName>
        <fullName evidence="6">Rieske (2Fe-2S) domain protein</fullName>
    </submittedName>
</protein>
<accession>B7KFC2</accession>
<dbReference type="RefSeq" id="WP_015955433.1">
    <property type="nucleotide sequence ID" value="NC_011729.1"/>
</dbReference>
<keyword evidence="7" id="KW-1185">Reference proteome</keyword>
<dbReference type="InterPro" id="IPR017941">
    <property type="entry name" value="Rieske_2Fe-2S"/>
</dbReference>
<feature type="domain" description="Rieske" evidence="5">
    <location>
        <begin position="3"/>
        <end position="114"/>
    </location>
</feature>
<dbReference type="GO" id="GO:0004497">
    <property type="term" value="F:monooxygenase activity"/>
    <property type="evidence" value="ECO:0007669"/>
    <property type="project" value="UniProtKB-ARBA"/>
</dbReference>
<reference evidence="7" key="1">
    <citation type="journal article" date="2011" name="MBio">
        <title>Novel metabolic attributes of the genus Cyanothece, comprising a group of unicellular nitrogen-fixing Cyanobacteria.</title>
        <authorList>
            <person name="Bandyopadhyay A."/>
            <person name="Elvitigala T."/>
            <person name="Welsh E."/>
            <person name="Stockel J."/>
            <person name="Liberton M."/>
            <person name="Min H."/>
            <person name="Sherman L.A."/>
            <person name="Pakrasi H.B."/>
        </authorList>
    </citation>
    <scope>NUCLEOTIDE SEQUENCE [LARGE SCALE GENOMIC DNA]</scope>
    <source>
        <strain evidence="7">PCC 7424</strain>
    </source>
</reference>
<dbReference type="GO" id="GO:0016705">
    <property type="term" value="F:oxidoreductase activity, acting on paired donors, with incorporation or reduction of molecular oxygen"/>
    <property type="evidence" value="ECO:0007669"/>
    <property type="project" value="UniProtKB-ARBA"/>
</dbReference>
<gene>
    <name evidence="6" type="ordered locus">PCC7424_3443</name>
</gene>
<dbReference type="PANTHER" id="PTHR21496">
    <property type="entry name" value="FERREDOXIN-RELATED"/>
    <property type="match status" value="1"/>
</dbReference>
<dbReference type="Pfam" id="PF00355">
    <property type="entry name" value="Rieske"/>
    <property type="match status" value="1"/>
</dbReference>
<dbReference type="AlphaFoldDB" id="B7KFC2"/>
<sequence>MSWTKVLPVEALASGQRQVVSVGQQKILLINHNGQLYAVNNACPHLKLSMKNGKITEQGSIICPWHKSAFDLQSGEATDWTPWPPLVGKAMGMVSKQKPLQVFPVRIEDNSIWVEV</sequence>
<keyword evidence="2" id="KW-0479">Metal-binding</keyword>
<dbReference type="Gene3D" id="2.102.10.10">
    <property type="entry name" value="Rieske [2Fe-2S] iron-sulphur domain"/>
    <property type="match status" value="1"/>
</dbReference>
<evidence type="ECO:0000313" key="7">
    <source>
        <dbReference type="Proteomes" id="UP000002384"/>
    </source>
</evidence>
<dbReference type="KEGG" id="cyc:PCC7424_3443"/>
<keyword evidence="3" id="KW-0408">Iron</keyword>
<dbReference type="Proteomes" id="UP000002384">
    <property type="component" value="Chromosome"/>
</dbReference>
<keyword evidence="1" id="KW-0001">2Fe-2S</keyword>
<dbReference type="STRING" id="65393.PCC7424_3443"/>
<evidence type="ECO:0000256" key="2">
    <source>
        <dbReference type="ARBA" id="ARBA00022723"/>
    </source>
</evidence>
<dbReference type="PROSITE" id="PS51296">
    <property type="entry name" value="RIESKE"/>
    <property type="match status" value="1"/>
</dbReference>
<evidence type="ECO:0000259" key="5">
    <source>
        <dbReference type="PROSITE" id="PS51296"/>
    </source>
</evidence>
<dbReference type="PANTHER" id="PTHR21496:SF23">
    <property type="entry name" value="3-PHENYLPROPIONATE_CINNAMIC ACID DIOXYGENASE FERREDOXIN SUBUNIT"/>
    <property type="match status" value="1"/>
</dbReference>
<dbReference type="HOGENOM" id="CLU_055690_5_3_3"/>
<dbReference type="EMBL" id="CP001291">
    <property type="protein sequence ID" value="ACK71838.1"/>
    <property type="molecule type" value="Genomic_DNA"/>
</dbReference>
<dbReference type="InterPro" id="IPR036922">
    <property type="entry name" value="Rieske_2Fe-2S_sf"/>
</dbReference>
<name>B7KFC2_GLOC7</name>
<dbReference type="eggNOG" id="COG2146">
    <property type="taxonomic scope" value="Bacteria"/>
</dbReference>
<proteinExistence type="predicted"/>
<evidence type="ECO:0000256" key="3">
    <source>
        <dbReference type="ARBA" id="ARBA00023004"/>
    </source>
</evidence>
<dbReference type="SUPFAM" id="SSF50022">
    <property type="entry name" value="ISP domain"/>
    <property type="match status" value="1"/>
</dbReference>
<evidence type="ECO:0000256" key="4">
    <source>
        <dbReference type="ARBA" id="ARBA00023014"/>
    </source>
</evidence>
<keyword evidence="4" id="KW-0411">Iron-sulfur</keyword>
<organism evidence="6 7">
    <name type="scientific">Gloeothece citriformis (strain PCC 7424)</name>
    <name type="common">Cyanothece sp. (strain PCC 7424)</name>
    <dbReference type="NCBI Taxonomy" id="65393"/>
    <lineage>
        <taxon>Bacteria</taxon>
        <taxon>Bacillati</taxon>
        <taxon>Cyanobacteriota</taxon>
        <taxon>Cyanophyceae</taxon>
        <taxon>Oscillatoriophycideae</taxon>
        <taxon>Chroococcales</taxon>
        <taxon>Aphanothecaceae</taxon>
        <taxon>Gloeothece</taxon>
        <taxon>Gloeothece citriformis</taxon>
    </lineage>
</organism>
<evidence type="ECO:0000313" key="6">
    <source>
        <dbReference type="EMBL" id="ACK71838.1"/>
    </source>
</evidence>
<dbReference type="GO" id="GO:0046872">
    <property type="term" value="F:metal ion binding"/>
    <property type="evidence" value="ECO:0007669"/>
    <property type="project" value="UniProtKB-KW"/>
</dbReference>
<dbReference type="GO" id="GO:0051537">
    <property type="term" value="F:2 iron, 2 sulfur cluster binding"/>
    <property type="evidence" value="ECO:0007669"/>
    <property type="project" value="UniProtKB-KW"/>
</dbReference>
<dbReference type="OrthoDB" id="9795104at2"/>